<evidence type="ECO:0000259" key="1">
    <source>
        <dbReference type="PROSITE" id="PS51186"/>
    </source>
</evidence>
<sequence length="184" mass="19088">MAAAEPGGWTWRAMTAGDLAAVMAIAAEVHPDYPEDAAVFAERLGLYPQGCMVLETRQAAGARPGGYLISHPWTVAAPPALNSLLGALPPFPVLYYLHDLALAPAARGTGAARAAVARAVAMAEQGGLDRLGLVAVNGAEAFWRRCGFTPSADEALQAAARKYDAAATYMTRDVGAPGLDPADR</sequence>
<evidence type="ECO:0000313" key="3">
    <source>
        <dbReference type="Proteomes" id="UP000294881"/>
    </source>
</evidence>
<feature type="domain" description="N-acetyltransferase" evidence="1">
    <location>
        <begin position="9"/>
        <end position="175"/>
    </location>
</feature>
<dbReference type="EMBL" id="SLWL01000010">
    <property type="protein sequence ID" value="TCO11992.1"/>
    <property type="molecule type" value="Genomic_DNA"/>
</dbReference>
<accession>A0A4R2GQG1</accession>
<proteinExistence type="predicted"/>
<comment type="caution">
    <text evidence="2">The sequence shown here is derived from an EMBL/GenBank/DDBJ whole genome shotgun (WGS) entry which is preliminary data.</text>
</comment>
<keyword evidence="2" id="KW-0808">Transferase</keyword>
<dbReference type="SUPFAM" id="SSF55729">
    <property type="entry name" value="Acyl-CoA N-acyltransferases (Nat)"/>
    <property type="match status" value="1"/>
</dbReference>
<dbReference type="Gene3D" id="3.40.630.30">
    <property type="match status" value="1"/>
</dbReference>
<protein>
    <submittedName>
        <fullName evidence="2">Acetyltransferase (GNAT) family protein</fullName>
    </submittedName>
</protein>
<name>A0A4R2GQG1_9HYPH</name>
<dbReference type="InterPro" id="IPR000182">
    <property type="entry name" value="GNAT_dom"/>
</dbReference>
<dbReference type="Proteomes" id="UP000294881">
    <property type="component" value="Unassembled WGS sequence"/>
</dbReference>
<dbReference type="GO" id="GO:0016747">
    <property type="term" value="F:acyltransferase activity, transferring groups other than amino-acyl groups"/>
    <property type="evidence" value="ECO:0007669"/>
    <property type="project" value="InterPro"/>
</dbReference>
<evidence type="ECO:0000313" key="2">
    <source>
        <dbReference type="EMBL" id="TCO11992.1"/>
    </source>
</evidence>
<dbReference type="AlphaFoldDB" id="A0A4R2GQG1"/>
<gene>
    <name evidence="2" type="ORF">EV666_11030</name>
</gene>
<dbReference type="RefSeq" id="WP_207906402.1">
    <property type="nucleotide sequence ID" value="NZ_JBHUNN010000002.1"/>
</dbReference>
<organism evidence="2 3">
    <name type="scientific">Camelimonas lactis</name>
    <dbReference type="NCBI Taxonomy" id="659006"/>
    <lineage>
        <taxon>Bacteria</taxon>
        <taxon>Pseudomonadati</taxon>
        <taxon>Pseudomonadota</taxon>
        <taxon>Alphaproteobacteria</taxon>
        <taxon>Hyphomicrobiales</taxon>
        <taxon>Chelatococcaceae</taxon>
        <taxon>Camelimonas</taxon>
    </lineage>
</organism>
<dbReference type="PROSITE" id="PS51186">
    <property type="entry name" value="GNAT"/>
    <property type="match status" value="1"/>
</dbReference>
<dbReference type="InterPro" id="IPR016181">
    <property type="entry name" value="Acyl_CoA_acyltransferase"/>
</dbReference>
<reference evidence="2 3" key="1">
    <citation type="submission" date="2019-03" db="EMBL/GenBank/DDBJ databases">
        <title>Genomic Encyclopedia of Type Strains, Phase IV (KMG-IV): sequencing the most valuable type-strain genomes for metagenomic binning, comparative biology and taxonomic classification.</title>
        <authorList>
            <person name="Goeker M."/>
        </authorList>
    </citation>
    <scope>NUCLEOTIDE SEQUENCE [LARGE SCALE GENOMIC DNA]</scope>
    <source>
        <strain evidence="2 3">DSM 22958</strain>
    </source>
</reference>
<keyword evidence="3" id="KW-1185">Reference proteome</keyword>
<dbReference type="Pfam" id="PF00583">
    <property type="entry name" value="Acetyltransf_1"/>
    <property type="match status" value="1"/>
</dbReference>